<dbReference type="Proteomes" id="UP001292094">
    <property type="component" value="Unassembled WGS sequence"/>
</dbReference>
<reference evidence="1" key="1">
    <citation type="submission" date="2023-11" db="EMBL/GenBank/DDBJ databases">
        <title>Genome assemblies of two species of porcelain crab, Petrolisthes cinctipes and Petrolisthes manimaculis (Anomura: Porcellanidae).</title>
        <authorList>
            <person name="Angst P."/>
        </authorList>
    </citation>
    <scope>NUCLEOTIDE SEQUENCE</scope>
    <source>
        <strain evidence="1">PB745_02</strain>
        <tissue evidence="1">Gill</tissue>
    </source>
</reference>
<organism evidence="1 2">
    <name type="scientific">Petrolisthes manimaculis</name>
    <dbReference type="NCBI Taxonomy" id="1843537"/>
    <lineage>
        <taxon>Eukaryota</taxon>
        <taxon>Metazoa</taxon>
        <taxon>Ecdysozoa</taxon>
        <taxon>Arthropoda</taxon>
        <taxon>Crustacea</taxon>
        <taxon>Multicrustacea</taxon>
        <taxon>Malacostraca</taxon>
        <taxon>Eumalacostraca</taxon>
        <taxon>Eucarida</taxon>
        <taxon>Decapoda</taxon>
        <taxon>Pleocyemata</taxon>
        <taxon>Anomura</taxon>
        <taxon>Galatheoidea</taxon>
        <taxon>Porcellanidae</taxon>
        <taxon>Petrolisthes</taxon>
    </lineage>
</organism>
<name>A0AAE1TWR9_9EUCA</name>
<proteinExistence type="predicted"/>
<sequence>MTTSYRSSLISHLVVQGKSPVINSVKELVGRDDWKWGAPSMTGAIKPFLKSSPDPAMQKLYNQMQVKLYCT</sequence>
<evidence type="ECO:0000313" key="1">
    <source>
        <dbReference type="EMBL" id="KAK4301563.1"/>
    </source>
</evidence>
<comment type="caution">
    <text evidence="1">The sequence shown here is derived from an EMBL/GenBank/DDBJ whole genome shotgun (WGS) entry which is preliminary data.</text>
</comment>
<dbReference type="EMBL" id="JAWZYT010002861">
    <property type="protein sequence ID" value="KAK4301563.1"/>
    <property type="molecule type" value="Genomic_DNA"/>
</dbReference>
<keyword evidence="2" id="KW-1185">Reference proteome</keyword>
<gene>
    <name evidence="1" type="ORF">Pmani_026341</name>
</gene>
<dbReference type="AlphaFoldDB" id="A0AAE1TWR9"/>
<protein>
    <submittedName>
        <fullName evidence="1">Uncharacterized protein</fullName>
    </submittedName>
</protein>
<accession>A0AAE1TWR9</accession>
<evidence type="ECO:0000313" key="2">
    <source>
        <dbReference type="Proteomes" id="UP001292094"/>
    </source>
</evidence>